<dbReference type="STRING" id="1121256.SAMN02746089_01732"/>
<organism evidence="3 4">
    <name type="scientific">Caldanaerobius fijiensis DSM 17918</name>
    <dbReference type="NCBI Taxonomy" id="1121256"/>
    <lineage>
        <taxon>Bacteria</taxon>
        <taxon>Bacillati</taxon>
        <taxon>Bacillota</taxon>
        <taxon>Clostridia</taxon>
        <taxon>Thermoanaerobacterales</taxon>
        <taxon>Thermoanaerobacteraceae</taxon>
        <taxon>Caldanaerobius</taxon>
    </lineage>
</organism>
<proteinExistence type="predicted"/>
<dbReference type="RefSeq" id="WP_073344095.1">
    <property type="nucleotide sequence ID" value="NZ_FQVH01000019.1"/>
</dbReference>
<dbReference type="Pfam" id="PF01408">
    <property type="entry name" value="GFO_IDH_MocA"/>
    <property type="match status" value="1"/>
</dbReference>
<evidence type="ECO:0000313" key="3">
    <source>
        <dbReference type="EMBL" id="SHF34873.1"/>
    </source>
</evidence>
<dbReference type="PANTHER" id="PTHR43377">
    <property type="entry name" value="BILIVERDIN REDUCTASE A"/>
    <property type="match status" value="1"/>
</dbReference>
<dbReference type="InterPro" id="IPR036291">
    <property type="entry name" value="NAD(P)-bd_dom_sf"/>
</dbReference>
<dbReference type="InterPro" id="IPR055170">
    <property type="entry name" value="GFO_IDH_MocA-like_dom"/>
</dbReference>
<reference evidence="3 4" key="1">
    <citation type="submission" date="2016-11" db="EMBL/GenBank/DDBJ databases">
        <authorList>
            <person name="Jaros S."/>
            <person name="Januszkiewicz K."/>
            <person name="Wedrychowicz H."/>
        </authorList>
    </citation>
    <scope>NUCLEOTIDE SEQUENCE [LARGE SCALE GENOMIC DNA]</scope>
    <source>
        <strain evidence="3 4">DSM 17918</strain>
    </source>
</reference>
<dbReference type="Gene3D" id="3.40.50.720">
    <property type="entry name" value="NAD(P)-binding Rossmann-like Domain"/>
    <property type="match status" value="1"/>
</dbReference>
<feature type="domain" description="Gfo/Idh/MocA-like oxidoreductase N-terminal" evidence="1">
    <location>
        <begin position="4"/>
        <end position="123"/>
    </location>
</feature>
<dbReference type="SUPFAM" id="SSF51735">
    <property type="entry name" value="NAD(P)-binding Rossmann-fold domains"/>
    <property type="match status" value="1"/>
</dbReference>
<dbReference type="EMBL" id="FQVH01000019">
    <property type="protein sequence ID" value="SHF34873.1"/>
    <property type="molecule type" value="Genomic_DNA"/>
</dbReference>
<accession>A0A1M5AXD9</accession>
<dbReference type="InterPro" id="IPR051450">
    <property type="entry name" value="Gfo/Idh/MocA_Oxidoreductases"/>
</dbReference>
<dbReference type="Proteomes" id="UP000184088">
    <property type="component" value="Unassembled WGS sequence"/>
</dbReference>
<gene>
    <name evidence="3" type="ORF">SAMN02746089_01732</name>
</gene>
<dbReference type="OrthoDB" id="240873at2"/>
<dbReference type="GO" id="GO:0000166">
    <property type="term" value="F:nucleotide binding"/>
    <property type="evidence" value="ECO:0007669"/>
    <property type="project" value="InterPro"/>
</dbReference>
<dbReference type="Pfam" id="PF22725">
    <property type="entry name" value="GFO_IDH_MocA_C3"/>
    <property type="match status" value="1"/>
</dbReference>
<evidence type="ECO:0000259" key="1">
    <source>
        <dbReference type="Pfam" id="PF01408"/>
    </source>
</evidence>
<dbReference type="Gene3D" id="3.30.360.10">
    <property type="entry name" value="Dihydrodipicolinate Reductase, domain 2"/>
    <property type="match status" value="1"/>
</dbReference>
<dbReference type="InterPro" id="IPR000683">
    <property type="entry name" value="Gfo/Idh/MocA-like_OxRdtase_N"/>
</dbReference>
<evidence type="ECO:0000259" key="2">
    <source>
        <dbReference type="Pfam" id="PF22725"/>
    </source>
</evidence>
<feature type="domain" description="GFO/IDH/MocA-like oxidoreductase" evidence="2">
    <location>
        <begin position="131"/>
        <end position="248"/>
    </location>
</feature>
<keyword evidence="4" id="KW-1185">Reference proteome</keyword>
<dbReference type="PANTHER" id="PTHR43377:SF1">
    <property type="entry name" value="BILIVERDIN REDUCTASE A"/>
    <property type="match status" value="1"/>
</dbReference>
<name>A0A1M5AXD9_9THEO</name>
<protein>
    <submittedName>
        <fullName evidence="3">Myo-inositol 2-dehydrogenase / D-chiro-inositol 1-dehydrogenase</fullName>
    </submittedName>
</protein>
<dbReference type="AlphaFoldDB" id="A0A1M5AXD9"/>
<evidence type="ECO:0000313" key="4">
    <source>
        <dbReference type="Proteomes" id="UP000184088"/>
    </source>
</evidence>
<sequence>MPKLKVAIVGYGQIGPVHAQAYSNIEDVEIACIVDLDEERAKKAQQDYNIPRRLTSYDEMLKMDDIDIVSVCIPTYLHADLTIKAAKAGKHVFCEKPMAMKLEDADAMIEACDKAGVKLGLGFCRRFDGEWLKLRELVQQNAVGKPMVWRHMTAGEGAPTPWFFDKDLGGGPFMDGAVHNYDFGRYMFGEVKEVKADLHRLRSNTTAFDTGTVILYFESGNKSVLHWSWGLPRGSHGCYMHDIIGPEGAILFNNPAKDPLVVDDEKHGALYISKANREVIAVQYEKTRMYEEELRHFVNCIIQDKKPAVGGEEGFEALKIALAVLKAGETGEVVKIS</sequence>
<dbReference type="SUPFAM" id="SSF55347">
    <property type="entry name" value="Glyceraldehyde-3-phosphate dehydrogenase-like, C-terminal domain"/>
    <property type="match status" value="1"/>
</dbReference>